<dbReference type="EC" id="3.2.1.35" evidence="17"/>
<dbReference type="GeneID" id="102574830"/>
<evidence type="ECO:0000313" key="20">
    <source>
        <dbReference type="Proteomes" id="UP000050525"/>
    </source>
</evidence>
<comment type="similarity">
    <text evidence="4 13 17">Belongs to the glycosyl hydrolase 56 family.</text>
</comment>
<dbReference type="PANTHER" id="PTHR11769">
    <property type="entry name" value="HYALURONIDASE"/>
    <property type="match status" value="1"/>
</dbReference>
<dbReference type="InterPro" id="IPR018155">
    <property type="entry name" value="Hyaluronidase"/>
</dbReference>
<dbReference type="InterPro" id="IPR017853">
    <property type="entry name" value="GH"/>
</dbReference>
<keyword evidence="7 18" id="KW-0732">Signal</keyword>
<proteinExistence type="inferred from homology"/>
<dbReference type="FunFam" id="3.20.20.70:FF:000065">
    <property type="entry name" value="Hyaluronidase"/>
    <property type="match status" value="1"/>
</dbReference>
<keyword evidence="20" id="KW-1185">Reference proteome</keyword>
<dbReference type="STRING" id="8496.A0A151MEI0"/>
<dbReference type="OrthoDB" id="5796153at2759"/>
<evidence type="ECO:0000256" key="3">
    <source>
        <dbReference type="ARBA" id="ARBA00004613"/>
    </source>
</evidence>
<dbReference type="CTD" id="3373"/>
<dbReference type="Proteomes" id="UP000050525">
    <property type="component" value="Unassembled WGS sequence"/>
</dbReference>
<sequence length="445" mass="50750">MKLRREALGLLLSWACLLSLPMFAWGFAGHGTGPIFFDRPFVTVWNAPTENCEKKFHVSLDLGIFDVVLNRNESFMGNQMTIFYSTKLGLYPYYTKDGFPVNGGVPFNSSLPAHLQKAEQDIKADILDPNFRGLAVIDWESWRPLWVRNWDSLDIYKKKSIALVQERHPDWSPKRVVKKAELVFEKSGRAFMEQTLALGECLRPGGFWGFYGFPCCYNNDFKNVNYTGECPEIEQQRNDQLQWLWNQSGALYPSIYLPKELEASGKVLTYVRHRIGEAFRVQKWVTGGSLPVIPYAHISYELTDDFLSQEDLENTIGESASQGAAGIVLWGSEDYSNSRESCLAVKKFVDGILGHYIMNVTSSTILCSEAVCSSHGRCVRRETHPEAYLHLSPASFTIERDPKEHRFFLLGHKSDADEAKMMEEFICQCYEGWEGEWCENKATAE</sequence>
<feature type="disulfide bond" evidence="16">
    <location>
        <begin position="429"/>
        <end position="438"/>
    </location>
</feature>
<feature type="signal peptide" evidence="18">
    <location>
        <begin position="1"/>
        <end position="26"/>
    </location>
</feature>
<keyword evidence="11" id="KW-0458">Lysosome</keyword>
<dbReference type="PRINTS" id="PR00846">
    <property type="entry name" value="GLHYDRLASE56"/>
</dbReference>
<dbReference type="eggNOG" id="ENOG502QTUU">
    <property type="taxonomic scope" value="Eukaryota"/>
</dbReference>
<comment type="catalytic activity">
    <reaction evidence="1 17">
        <text>Random hydrolysis of (1-&gt;4)-linkages between N-acetyl-beta-D-glucosamine and D-glucuronate residues in hyaluronate.</text>
        <dbReference type="EC" id="3.2.1.35"/>
    </reaction>
</comment>
<feature type="disulfide bond" evidence="16">
    <location>
        <begin position="216"/>
        <end position="230"/>
    </location>
</feature>
<evidence type="ECO:0000256" key="16">
    <source>
        <dbReference type="PIRSR" id="PIRSR038193-3"/>
    </source>
</evidence>
<evidence type="ECO:0000256" key="12">
    <source>
        <dbReference type="ARBA" id="ARBA00023295"/>
    </source>
</evidence>
<feature type="active site" description="Proton donor" evidence="14">
    <location>
        <position position="140"/>
    </location>
</feature>
<evidence type="ECO:0000256" key="2">
    <source>
        <dbReference type="ARBA" id="ARBA00004371"/>
    </source>
</evidence>
<comment type="subcellular location">
    <subcellularLocation>
        <location evidence="2">Lysosome</location>
    </subcellularLocation>
    <subcellularLocation>
        <location evidence="3">Secreted</location>
    </subcellularLocation>
</comment>
<feature type="disulfide bond" evidence="16">
    <location>
        <begin position="52"/>
        <end position="342"/>
    </location>
</feature>
<accession>A0A151MEI0</accession>
<dbReference type="GlyCosmos" id="A0A151MEI0">
    <property type="glycosylation" value="1 site, No reported glycans"/>
</dbReference>
<feature type="chain" id="PRO_5007585062" description="Hyaluronidase" evidence="18">
    <location>
        <begin position="27"/>
        <end position="445"/>
    </location>
</feature>
<dbReference type="GO" id="GO:0004415">
    <property type="term" value="F:hyalurononglucosaminidase activity"/>
    <property type="evidence" value="ECO:0007669"/>
    <property type="project" value="UniProtKB-UniRule"/>
</dbReference>
<organism evidence="19 20">
    <name type="scientific">Alligator mississippiensis</name>
    <name type="common">American alligator</name>
    <dbReference type="NCBI Taxonomy" id="8496"/>
    <lineage>
        <taxon>Eukaryota</taxon>
        <taxon>Metazoa</taxon>
        <taxon>Chordata</taxon>
        <taxon>Craniata</taxon>
        <taxon>Vertebrata</taxon>
        <taxon>Euteleostomi</taxon>
        <taxon>Archelosauria</taxon>
        <taxon>Archosauria</taxon>
        <taxon>Crocodylia</taxon>
        <taxon>Alligatoridae</taxon>
        <taxon>Alligatorinae</taxon>
        <taxon>Alligator</taxon>
    </lineage>
</organism>
<dbReference type="PIRSF" id="PIRSF038193">
    <property type="entry name" value="Hyaluronidase"/>
    <property type="match status" value="1"/>
</dbReference>
<dbReference type="EMBL" id="AKHW03006215">
    <property type="protein sequence ID" value="KYO22932.1"/>
    <property type="molecule type" value="Genomic_DNA"/>
</dbReference>
<dbReference type="InterPro" id="IPR013785">
    <property type="entry name" value="Aldolase_TIM"/>
</dbReference>
<dbReference type="AlphaFoldDB" id="A0A151MEI0"/>
<evidence type="ECO:0000313" key="19">
    <source>
        <dbReference type="EMBL" id="KYO22932.1"/>
    </source>
</evidence>
<gene>
    <name evidence="19" type="primary">HYAL1</name>
    <name evidence="19" type="ORF">Y1Q_0005445</name>
</gene>
<keyword evidence="12 17" id="KW-0326">Glycosidase</keyword>
<dbReference type="KEGG" id="amj:102574830"/>
<dbReference type="GO" id="GO:0031410">
    <property type="term" value="C:cytoplasmic vesicle"/>
    <property type="evidence" value="ECO:0007669"/>
    <property type="project" value="TreeGrafter"/>
</dbReference>
<dbReference type="Gene3D" id="3.20.20.70">
    <property type="entry name" value="Aldolase class I"/>
    <property type="match status" value="1"/>
</dbReference>
<evidence type="ECO:0000256" key="4">
    <source>
        <dbReference type="ARBA" id="ARBA00008871"/>
    </source>
</evidence>
<dbReference type="Pfam" id="PF01630">
    <property type="entry name" value="Glyco_hydro_56"/>
    <property type="match status" value="1"/>
</dbReference>
<keyword evidence="9 16" id="KW-1015">Disulfide bond</keyword>
<reference evidence="19 20" key="1">
    <citation type="journal article" date="2012" name="Genome Biol.">
        <title>Sequencing three crocodilian genomes to illuminate the evolution of archosaurs and amniotes.</title>
        <authorList>
            <person name="St John J.A."/>
            <person name="Braun E.L."/>
            <person name="Isberg S.R."/>
            <person name="Miles L.G."/>
            <person name="Chong A.Y."/>
            <person name="Gongora J."/>
            <person name="Dalzell P."/>
            <person name="Moran C."/>
            <person name="Bed'hom B."/>
            <person name="Abzhanov A."/>
            <person name="Burgess S.C."/>
            <person name="Cooksey A.M."/>
            <person name="Castoe T.A."/>
            <person name="Crawford N.G."/>
            <person name="Densmore L.D."/>
            <person name="Drew J.C."/>
            <person name="Edwards S.V."/>
            <person name="Faircloth B.C."/>
            <person name="Fujita M.K."/>
            <person name="Greenwold M.J."/>
            <person name="Hoffmann F.G."/>
            <person name="Howard J.M."/>
            <person name="Iguchi T."/>
            <person name="Janes D.E."/>
            <person name="Khan S.Y."/>
            <person name="Kohno S."/>
            <person name="de Koning A.J."/>
            <person name="Lance S.L."/>
            <person name="McCarthy F.M."/>
            <person name="McCormack J.E."/>
            <person name="Merchant M.E."/>
            <person name="Peterson D.G."/>
            <person name="Pollock D.D."/>
            <person name="Pourmand N."/>
            <person name="Raney B.J."/>
            <person name="Roessler K.A."/>
            <person name="Sanford J.R."/>
            <person name="Sawyer R.H."/>
            <person name="Schmidt C.J."/>
            <person name="Triplett E.W."/>
            <person name="Tuberville T.D."/>
            <person name="Venegas-Anaya M."/>
            <person name="Howard J.T."/>
            <person name="Jarvis E.D."/>
            <person name="Guillette L.J.Jr."/>
            <person name="Glenn T.C."/>
            <person name="Green R.E."/>
            <person name="Ray D.A."/>
        </authorList>
    </citation>
    <scope>NUCLEOTIDE SEQUENCE [LARGE SCALE GENOMIC DNA]</scope>
    <source>
        <strain evidence="19">KSC_2009_1</strain>
    </source>
</reference>
<feature type="disulfide bond" evidence="16">
    <location>
        <begin position="372"/>
        <end position="427"/>
    </location>
</feature>
<evidence type="ECO:0000256" key="17">
    <source>
        <dbReference type="RuleBase" id="RU610713"/>
    </source>
</evidence>
<evidence type="ECO:0000256" key="1">
    <source>
        <dbReference type="ARBA" id="ARBA00000251"/>
    </source>
</evidence>
<comment type="caution">
    <text evidence="19">The sequence shown here is derived from an EMBL/GenBank/DDBJ whole genome shotgun (WGS) entry which is preliminary data.</text>
</comment>
<evidence type="ECO:0000256" key="6">
    <source>
        <dbReference type="ARBA" id="ARBA00022536"/>
    </source>
</evidence>
<evidence type="ECO:0000256" key="11">
    <source>
        <dbReference type="ARBA" id="ARBA00023228"/>
    </source>
</evidence>
<feature type="disulfide bond" evidence="16">
    <location>
        <begin position="367"/>
        <end position="378"/>
    </location>
</feature>
<dbReference type="RefSeq" id="XP_006266442.1">
    <property type="nucleotide sequence ID" value="XM_006266380.4"/>
</dbReference>
<evidence type="ECO:0000256" key="13">
    <source>
        <dbReference type="PIRNR" id="PIRNR038193"/>
    </source>
</evidence>
<name>A0A151MEI0_ALLMI</name>
<evidence type="ECO:0000256" key="18">
    <source>
        <dbReference type="SAM" id="SignalP"/>
    </source>
</evidence>
<protein>
    <recommendedName>
        <fullName evidence="17">Hyaluronidase</fullName>
        <ecNumber evidence="17">3.2.1.35</ecNumber>
    </recommendedName>
</protein>
<dbReference type="GO" id="GO:0005764">
    <property type="term" value="C:lysosome"/>
    <property type="evidence" value="ECO:0007669"/>
    <property type="project" value="UniProtKB-SubCell"/>
</dbReference>
<evidence type="ECO:0000256" key="9">
    <source>
        <dbReference type="ARBA" id="ARBA00023157"/>
    </source>
</evidence>
<dbReference type="PANTHER" id="PTHR11769:SF23">
    <property type="entry name" value="HYALURONIDASE-1"/>
    <property type="match status" value="1"/>
</dbReference>
<dbReference type="GO" id="GO:0005975">
    <property type="term" value="P:carbohydrate metabolic process"/>
    <property type="evidence" value="ECO:0007669"/>
    <property type="project" value="UniProtKB-UniRule"/>
</dbReference>
<evidence type="ECO:0000256" key="10">
    <source>
        <dbReference type="ARBA" id="ARBA00023180"/>
    </source>
</evidence>
<evidence type="ECO:0000256" key="5">
    <source>
        <dbReference type="ARBA" id="ARBA00022525"/>
    </source>
</evidence>
<dbReference type="GO" id="GO:0030214">
    <property type="term" value="P:hyaluronan catabolic process"/>
    <property type="evidence" value="ECO:0007669"/>
    <property type="project" value="TreeGrafter"/>
</dbReference>
<keyword evidence="10" id="KW-0325">Glycoprotein</keyword>
<keyword evidence="8 17" id="KW-0378">Hydrolase</keyword>
<evidence type="ECO:0000256" key="8">
    <source>
        <dbReference type="ARBA" id="ARBA00022801"/>
    </source>
</evidence>
<keyword evidence="6" id="KW-0245">EGF-like domain</keyword>
<dbReference type="SUPFAM" id="SSF51445">
    <property type="entry name" value="(Trans)glycosidases"/>
    <property type="match status" value="1"/>
</dbReference>
<evidence type="ECO:0000256" key="7">
    <source>
        <dbReference type="ARBA" id="ARBA00022729"/>
    </source>
</evidence>
<keyword evidence="5" id="KW-0964">Secreted</keyword>
<evidence type="ECO:0000256" key="14">
    <source>
        <dbReference type="PIRSR" id="PIRSR038193-1"/>
    </source>
</evidence>
<dbReference type="GO" id="GO:0005576">
    <property type="term" value="C:extracellular region"/>
    <property type="evidence" value="ECO:0007669"/>
    <property type="project" value="UniProtKB-SubCell"/>
</dbReference>
<evidence type="ECO:0000256" key="15">
    <source>
        <dbReference type="PIRSR" id="PIRSR038193-2"/>
    </source>
</evidence>
<feature type="glycosylation site" description="N-linked (GlcNAc...) asparagine" evidence="15">
    <location>
        <position position="359"/>
    </location>
</feature>